<protein>
    <submittedName>
        <fullName evidence="1">Uncharacterized protein</fullName>
    </submittedName>
</protein>
<accession>A0A8X6UHF3</accession>
<sequence>MKSPIVSFCAMADSFLAMKKFIPKSTKDRFSWKTKFDLGHFTRKSIPSYITFCYLGLLGPEVWEHVFKDFHLYMAEDVLLNTLKK</sequence>
<name>A0A8X6UHF3_NEPPI</name>
<dbReference type="AlphaFoldDB" id="A0A8X6UHF3"/>
<comment type="caution">
    <text evidence="1">The sequence shown here is derived from an EMBL/GenBank/DDBJ whole genome shotgun (WGS) entry which is preliminary data.</text>
</comment>
<organism evidence="1 2">
    <name type="scientific">Nephila pilipes</name>
    <name type="common">Giant wood spider</name>
    <name type="synonym">Nephila maculata</name>
    <dbReference type="NCBI Taxonomy" id="299642"/>
    <lineage>
        <taxon>Eukaryota</taxon>
        <taxon>Metazoa</taxon>
        <taxon>Ecdysozoa</taxon>
        <taxon>Arthropoda</taxon>
        <taxon>Chelicerata</taxon>
        <taxon>Arachnida</taxon>
        <taxon>Araneae</taxon>
        <taxon>Araneomorphae</taxon>
        <taxon>Entelegynae</taxon>
        <taxon>Araneoidea</taxon>
        <taxon>Nephilidae</taxon>
        <taxon>Nephila</taxon>
    </lineage>
</organism>
<dbReference type="Proteomes" id="UP000887013">
    <property type="component" value="Unassembled WGS sequence"/>
</dbReference>
<gene>
    <name evidence="1" type="ORF">NPIL_435721</name>
</gene>
<keyword evidence="2" id="KW-1185">Reference proteome</keyword>
<evidence type="ECO:0000313" key="2">
    <source>
        <dbReference type="Proteomes" id="UP000887013"/>
    </source>
</evidence>
<proteinExistence type="predicted"/>
<reference evidence="1" key="1">
    <citation type="submission" date="2020-08" db="EMBL/GenBank/DDBJ databases">
        <title>Multicomponent nature underlies the extraordinary mechanical properties of spider dragline silk.</title>
        <authorList>
            <person name="Kono N."/>
            <person name="Nakamura H."/>
            <person name="Mori M."/>
            <person name="Yoshida Y."/>
            <person name="Ohtoshi R."/>
            <person name="Malay A.D."/>
            <person name="Moran D.A.P."/>
            <person name="Tomita M."/>
            <person name="Numata K."/>
            <person name="Arakawa K."/>
        </authorList>
    </citation>
    <scope>NUCLEOTIDE SEQUENCE</scope>
</reference>
<evidence type="ECO:0000313" key="1">
    <source>
        <dbReference type="EMBL" id="GFU20566.1"/>
    </source>
</evidence>
<dbReference type="EMBL" id="BMAW01031315">
    <property type="protein sequence ID" value="GFU20566.1"/>
    <property type="molecule type" value="Genomic_DNA"/>
</dbReference>